<reference evidence="2 3" key="1">
    <citation type="submission" date="2017-03" db="EMBL/GenBank/DDBJ databases">
        <title>Genome analysis of strain PAMC 26577.</title>
        <authorList>
            <person name="Oh H.-M."/>
            <person name="Yang J.-A."/>
        </authorList>
    </citation>
    <scope>NUCLEOTIDE SEQUENCE [LARGE SCALE GENOMIC DNA]</scope>
    <source>
        <strain evidence="2 3">PAMC 26577</strain>
    </source>
</reference>
<protein>
    <submittedName>
        <fullName evidence="2">Thiamin-phosphate pyrophosphorylase</fullName>
    </submittedName>
</protein>
<comment type="caution">
    <text evidence="2">The sequence shown here is derived from an EMBL/GenBank/DDBJ whole genome shotgun (WGS) entry which is preliminary data.</text>
</comment>
<dbReference type="EMBL" id="NBTZ01000141">
    <property type="protein sequence ID" value="OTP68036.1"/>
    <property type="molecule type" value="Genomic_DNA"/>
</dbReference>
<feature type="region of interest" description="Disordered" evidence="1">
    <location>
        <begin position="22"/>
        <end position="45"/>
    </location>
</feature>
<name>A0A242M9Q7_CABSO</name>
<sequence>MGFRRRVAEHGRLAGHVSAADGPRVCAGRRGGADGLSGRSNGRAR</sequence>
<evidence type="ECO:0000256" key="1">
    <source>
        <dbReference type="SAM" id="MobiDB-lite"/>
    </source>
</evidence>
<evidence type="ECO:0000313" key="3">
    <source>
        <dbReference type="Proteomes" id="UP000195221"/>
    </source>
</evidence>
<gene>
    <name evidence="2" type="ORF">PAMC26577_34925</name>
</gene>
<proteinExistence type="predicted"/>
<accession>A0A242M9Q7</accession>
<dbReference type="Proteomes" id="UP000195221">
    <property type="component" value="Unassembled WGS sequence"/>
</dbReference>
<evidence type="ECO:0000313" key="2">
    <source>
        <dbReference type="EMBL" id="OTP68036.1"/>
    </source>
</evidence>
<dbReference type="AlphaFoldDB" id="A0A242M9Q7"/>
<organism evidence="2 3">
    <name type="scientific">Caballeronia sordidicola</name>
    <name type="common">Burkholderia sordidicola</name>
    <dbReference type="NCBI Taxonomy" id="196367"/>
    <lineage>
        <taxon>Bacteria</taxon>
        <taxon>Pseudomonadati</taxon>
        <taxon>Pseudomonadota</taxon>
        <taxon>Betaproteobacteria</taxon>
        <taxon>Burkholderiales</taxon>
        <taxon>Burkholderiaceae</taxon>
        <taxon>Caballeronia</taxon>
    </lineage>
</organism>